<evidence type="ECO:0000313" key="9">
    <source>
        <dbReference type="EMBL" id="CAF4276942.1"/>
    </source>
</evidence>
<comment type="caution">
    <text evidence="7">The sequence shown here is derived from an EMBL/GenBank/DDBJ whole genome shotgun (WGS) entry which is preliminary data.</text>
</comment>
<dbReference type="EMBL" id="CAJOBS010000097">
    <property type="protein sequence ID" value="CAF4494896.1"/>
    <property type="molecule type" value="Genomic_DNA"/>
</dbReference>
<dbReference type="EMBL" id="CAJNYD010001631">
    <property type="protein sequence ID" value="CAF3356144.1"/>
    <property type="molecule type" value="Genomic_DNA"/>
</dbReference>
<evidence type="ECO:0000313" key="6">
    <source>
        <dbReference type="EMBL" id="CAF3727942.1"/>
    </source>
</evidence>
<dbReference type="EMBL" id="CAJNYV010004576">
    <property type="protein sequence ID" value="CAF3681626.1"/>
    <property type="molecule type" value="Genomic_DNA"/>
</dbReference>
<dbReference type="OrthoDB" id="10036896at2759"/>
<dbReference type="AlphaFoldDB" id="A0A819AHN9"/>
<dbReference type="EMBL" id="CAJNYU010004134">
    <property type="protein sequence ID" value="CAF3727942.1"/>
    <property type="molecule type" value="Genomic_DNA"/>
</dbReference>
<feature type="compositionally biased region" description="Basic and acidic residues" evidence="1">
    <location>
        <begin position="10"/>
        <end position="21"/>
    </location>
</feature>
<organism evidence="7 12">
    <name type="scientific">Rotaria socialis</name>
    <dbReference type="NCBI Taxonomy" id="392032"/>
    <lineage>
        <taxon>Eukaryota</taxon>
        <taxon>Metazoa</taxon>
        <taxon>Spiralia</taxon>
        <taxon>Gnathifera</taxon>
        <taxon>Rotifera</taxon>
        <taxon>Eurotatoria</taxon>
        <taxon>Bdelloidea</taxon>
        <taxon>Philodinida</taxon>
        <taxon>Philodinidae</taxon>
        <taxon>Rotaria</taxon>
    </lineage>
</organism>
<gene>
    <name evidence="6" type="ORF">FME351_LOCUS29494</name>
    <name evidence="7" type="ORF">GRG538_LOCUS32879</name>
    <name evidence="8" type="ORF">HFQ381_LOCUS8032</name>
    <name evidence="5" type="ORF">KIK155_LOCUS25376</name>
    <name evidence="3" type="ORF">LUA448_LOCUS13514</name>
    <name evidence="11" type="ORF">QYT958_LOCUS20786</name>
    <name evidence="4" type="ORF">TIS948_LOCUS32830</name>
    <name evidence="10" type="ORF">TOA249_LOCUS2927</name>
    <name evidence="9" type="ORF">TSG867_LOCUS4721</name>
</gene>
<dbReference type="EMBL" id="CAJNYT010005832">
    <property type="protein sequence ID" value="CAF3777848.1"/>
    <property type="molecule type" value="Genomic_DNA"/>
</dbReference>
<evidence type="ECO:0000313" key="4">
    <source>
        <dbReference type="EMBL" id="CAF3463712.1"/>
    </source>
</evidence>
<evidence type="ECO:0000313" key="10">
    <source>
        <dbReference type="EMBL" id="CAF4494896.1"/>
    </source>
</evidence>
<protein>
    <submittedName>
        <fullName evidence="7">Uncharacterized protein</fullName>
    </submittedName>
</protein>
<dbReference type="Proteomes" id="UP000663848">
    <property type="component" value="Unassembled WGS sequence"/>
</dbReference>
<dbReference type="Proteomes" id="UP000663865">
    <property type="component" value="Unassembled WGS sequence"/>
</dbReference>
<reference evidence="7" key="1">
    <citation type="submission" date="2021-02" db="EMBL/GenBank/DDBJ databases">
        <authorList>
            <person name="Nowell W R."/>
        </authorList>
    </citation>
    <scope>NUCLEOTIDE SEQUENCE</scope>
</reference>
<keyword evidence="2" id="KW-0812">Transmembrane</keyword>
<feature type="compositionally biased region" description="Basic and acidic residues" evidence="1">
    <location>
        <begin position="168"/>
        <end position="178"/>
    </location>
</feature>
<dbReference type="EMBL" id="CAJNXB010006047">
    <property type="protein sequence ID" value="CAF3463712.1"/>
    <property type="molecule type" value="Genomic_DNA"/>
</dbReference>
<dbReference type="Proteomes" id="UP000663862">
    <property type="component" value="Unassembled WGS sequence"/>
</dbReference>
<feature type="region of interest" description="Disordered" evidence="1">
    <location>
        <begin position="155"/>
        <end position="185"/>
    </location>
</feature>
<dbReference type="Proteomes" id="UP000663869">
    <property type="component" value="Unassembled WGS sequence"/>
</dbReference>
<accession>A0A819AHN9</accession>
<sequence length="185" mass="20136">MAEDQASSNERNEGGEDKDMSDYEDSTIIAAVEEIKPIVADDYAEEPIEDYIVNLAVNEQPEGVSTSPSFVDTVIADMQGNVVPSKTTAMIEAINDYSSTIFDELTTETTAITGGKRWWGWSTERMLIVGLIALCILAIILVLLFLVLGKKFKKNKKSTAGATTTKAAETKGVPKDPKYQPVPNV</sequence>
<evidence type="ECO:0000313" key="5">
    <source>
        <dbReference type="EMBL" id="CAF3681626.1"/>
    </source>
</evidence>
<proteinExistence type="predicted"/>
<evidence type="ECO:0000313" key="7">
    <source>
        <dbReference type="EMBL" id="CAF3777848.1"/>
    </source>
</evidence>
<evidence type="ECO:0000256" key="1">
    <source>
        <dbReference type="SAM" id="MobiDB-lite"/>
    </source>
</evidence>
<evidence type="ECO:0000313" key="3">
    <source>
        <dbReference type="EMBL" id="CAF3356144.1"/>
    </source>
</evidence>
<dbReference type="EMBL" id="CAJOBR010003673">
    <property type="protein sequence ID" value="CAF4747884.1"/>
    <property type="molecule type" value="Genomic_DNA"/>
</dbReference>
<dbReference type="Proteomes" id="UP000663851">
    <property type="component" value="Unassembled WGS sequence"/>
</dbReference>
<name>A0A819AHN9_9BILA</name>
<evidence type="ECO:0000313" key="12">
    <source>
        <dbReference type="Proteomes" id="UP000663872"/>
    </source>
</evidence>
<keyword evidence="2" id="KW-0472">Membrane</keyword>
<feature type="transmembrane region" description="Helical" evidence="2">
    <location>
        <begin position="126"/>
        <end position="148"/>
    </location>
</feature>
<evidence type="ECO:0000313" key="8">
    <source>
        <dbReference type="EMBL" id="CAF4210702.1"/>
    </source>
</evidence>
<dbReference type="Proteomes" id="UP000663833">
    <property type="component" value="Unassembled WGS sequence"/>
</dbReference>
<feature type="compositionally biased region" description="Low complexity" evidence="1">
    <location>
        <begin position="158"/>
        <end position="167"/>
    </location>
</feature>
<dbReference type="Proteomes" id="UP000663838">
    <property type="component" value="Unassembled WGS sequence"/>
</dbReference>
<feature type="region of interest" description="Disordered" evidence="1">
    <location>
        <begin position="1"/>
        <end position="25"/>
    </location>
</feature>
<dbReference type="EMBL" id="CAJOBO010000394">
    <property type="protein sequence ID" value="CAF4210702.1"/>
    <property type="molecule type" value="Genomic_DNA"/>
</dbReference>
<dbReference type="Proteomes" id="UP000663825">
    <property type="component" value="Unassembled WGS sequence"/>
</dbReference>
<keyword evidence="2" id="KW-1133">Transmembrane helix</keyword>
<dbReference type="EMBL" id="CAJOBQ010000156">
    <property type="protein sequence ID" value="CAF4276942.1"/>
    <property type="molecule type" value="Genomic_DNA"/>
</dbReference>
<evidence type="ECO:0000313" key="11">
    <source>
        <dbReference type="EMBL" id="CAF4747884.1"/>
    </source>
</evidence>
<dbReference type="Proteomes" id="UP000663872">
    <property type="component" value="Unassembled WGS sequence"/>
</dbReference>
<evidence type="ECO:0000256" key="2">
    <source>
        <dbReference type="SAM" id="Phobius"/>
    </source>
</evidence>